<dbReference type="PANTHER" id="PTHR31310">
    <property type="match status" value="1"/>
</dbReference>
<feature type="transmembrane region" description="Helical" evidence="5">
    <location>
        <begin position="151"/>
        <end position="171"/>
    </location>
</feature>
<feature type="transmembrane region" description="Helical" evidence="5">
    <location>
        <begin position="191"/>
        <end position="211"/>
    </location>
</feature>
<dbReference type="GO" id="GO:0016020">
    <property type="term" value="C:membrane"/>
    <property type="evidence" value="ECO:0007669"/>
    <property type="project" value="UniProtKB-SubCell"/>
</dbReference>
<accession>A0A4C2E409</accession>
<organism evidence="7 8">
    <name type="scientific">Zygosaccharomyces mellis</name>
    <dbReference type="NCBI Taxonomy" id="42258"/>
    <lineage>
        <taxon>Eukaryota</taxon>
        <taxon>Fungi</taxon>
        <taxon>Dikarya</taxon>
        <taxon>Ascomycota</taxon>
        <taxon>Saccharomycotina</taxon>
        <taxon>Saccharomycetes</taxon>
        <taxon>Saccharomycetales</taxon>
        <taxon>Saccharomycetaceae</taxon>
        <taxon>Zygosaccharomyces</taxon>
    </lineage>
</organism>
<keyword evidence="4 5" id="KW-0472">Membrane</keyword>
<dbReference type="PANTHER" id="PTHR31310:SF8">
    <property type="entry name" value="INOSITOLPHOSPHOTRANSFERASE 1"/>
    <property type="match status" value="1"/>
</dbReference>
<feature type="transmembrane region" description="Helical" evidence="5">
    <location>
        <begin position="31"/>
        <end position="51"/>
    </location>
</feature>
<keyword evidence="8" id="KW-1185">Reference proteome</keyword>
<sequence length="507" mass="59469">MSARFLRGCYNVVFETIIKRLYRGSLNHRNLLTLPLNFLANFSIIFIWLMIFKNAGLIPLDIRPTIHSKAAFYLDNYMFGDYWGEMYQQFGKTSYRPWTIFSSIIFSTLFLLLLPLAIWYYIYYVKKLDYNFMEWNDHIFHFSDRSNPKRLRTLCIPFLLPFVALVFLNIMHVFAKQTEENFSNWKDFVAWFSYVILHLTSPILTAVYLYVFHPPGVLKCFALSLGIQNIMGVTTHLLLPMAPPWFVHMYGIMDTEHVNYTQEGYAAGLTRVDKQLGTHLNTAGFHMSPIVFGAVPSVHSAMAFQCFLFLVTRSATYKSRMGSGTSPFRKETERTLISKYSEEPEITGSSNLPLQLRGEDELELRTLGLEQSNTSSSEELRPTADRCDTPGTLAIYYLHDPEFCTRWYFSIFNRAILPRLLGILFLLWQWWSTMYLDHHYRFDLFIGVLYALFVHILINHYVLQPKVLQPWLTIRLQQMPDTRNEGRTMGMRVFQDTKMEWFFDPLA</sequence>
<dbReference type="InterPro" id="IPR052185">
    <property type="entry name" value="IPC_Synthase-Related"/>
</dbReference>
<dbReference type="Proteomes" id="UP000301737">
    <property type="component" value="Unassembled WGS sequence"/>
</dbReference>
<dbReference type="GO" id="GO:0006676">
    <property type="term" value="P:mannosyl diphosphorylinositol ceramide metabolic process"/>
    <property type="evidence" value="ECO:0007669"/>
    <property type="project" value="TreeGrafter"/>
</dbReference>
<name>A0A4C2E409_9SACH</name>
<proteinExistence type="predicted"/>
<feature type="domain" description="Inositolphosphotransferase Aur1/Ipt1" evidence="6">
    <location>
        <begin position="184"/>
        <end position="312"/>
    </location>
</feature>
<dbReference type="Pfam" id="PF14378">
    <property type="entry name" value="PAP2_3"/>
    <property type="match status" value="1"/>
</dbReference>
<evidence type="ECO:0000256" key="4">
    <source>
        <dbReference type="ARBA" id="ARBA00023136"/>
    </source>
</evidence>
<comment type="subcellular location">
    <subcellularLocation>
        <location evidence="1">Membrane</location>
        <topology evidence="1">Multi-pass membrane protein</topology>
    </subcellularLocation>
</comment>
<evidence type="ECO:0000256" key="2">
    <source>
        <dbReference type="ARBA" id="ARBA00022692"/>
    </source>
</evidence>
<keyword evidence="3 5" id="KW-1133">Transmembrane helix</keyword>
<dbReference type="InterPro" id="IPR026841">
    <property type="entry name" value="Aur1/Ipt1"/>
</dbReference>
<feature type="transmembrane region" description="Helical" evidence="5">
    <location>
        <begin position="100"/>
        <end position="123"/>
    </location>
</feature>
<evidence type="ECO:0000256" key="3">
    <source>
        <dbReference type="ARBA" id="ARBA00022989"/>
    </source>
</evidence>
<dbReference type="GO" id="GO:0030148">
    <property type="term" value="P:sphingolipid biosynthetic process"/>
    <property type="evidence" value="ECO:0007669"/>
    <property type="project" value="TreeGrafter"/>
</dbReference>
<feature type="transmembrane region" description="Helical" evidence="5">
    <location>
        <begin position="218"/>
        <end position="239"/>
    </location>
</feature>
<dbReference type="GO" id="GO:0070916">
    <property type="term" value="C:inositol phosphoceramide synthase complex"/>
    <property type="evidence" value="ECO:0007669"/>
    <property type="project" value="TreeGrafter"/>
</dbReference>
<evidence type="ECO:0000256" key="5">
    <source>
        <dbReference type="SAM" id="Phobius"/>
    </source>
</evidence>
<evidence type="ECO:0000313" key="8">
    <source>
        <dbReference type="Proteomes" id="UP000301737"/>
    </source>
</evidence>
<comment type="caution">
    <text evidence="7">The sequence shown here is derived from an EMBL/GenBank/DDBJ whole genome shotgun (WGS) entry which is preliminary data.</text>
</comment>
<feature type="transmembrane region" description="Helical" evidence="5">
    <location>
        <begin position="416"/>
        <end position="432"/>
    </location>
</feature>
<feature type="transmembrane region" description="Helical" evidence="5">
    <location>
        <begin position="290"/>
        <end position="311"/>
    </location>
</feature>
<protein>
    <recommendedName>
        <fullName evidence="6">Inositolphosphotransferase Aur1/Ipt1 domain-containing protein</fullName>
    </recommendedName>
</protein>
<dbReference type="OrthoDB" id="5784at2759"/>
<keyword evidence="2 5" id="KW-0812">Transmembrane</keyword>
<evidence type="ECO:0000256" key="1">
    <source>
        <dbReference type="ARBA" id="ARBA00004141"/>
    </source>
</evidence>
<gene>
    <name evidence="7" type="ORF">ZYGM_003605</name>
</gene>
<dbReference type="EMBL" id="BIMX01000005">
    <property type="protein sequence ID" value="GCE98483.1"/>
    <property type="molecule type" value="Genomic_DNA"/>
</dbReference>
<reference evidence="7 8" key="1">
    <citation type="submission" date="2019-01" db="EMBL/GenBank/DDBJ databases">
        <title>Draft Genome Sequencing of Zygosaccharomyces mellis Ca-7.</title>
        <authorList>
            <person name="Shiwa Y."/>
            <person name="Kanesaki Y."/>
            <person name="Ishige T."/>
            <person name="Mura K."/>
            <person name="Hori T."/>
            <person name="Tamura T."/>
        </authorList>
    </citation>
    <scope>NUCLEOTIDE SEQUENCE [LARGE SCALE GENOMIC DNA]</scope>
    <source>
        <strain evidence="7 8">Ca-7</strain>
    </source>
</reference>
<dbReference type="CDD" id="cd03386">
    <property type="entry name" value="PAP2_Aur1_like"/>
    <property type="match status" value="1"/>
</dbReference>
<evidence type="ECO:0000313" key="7">
    <source>
        <dbReference type="EMBL" id="GCE98483.1"/>
    </source>
</evidence>
<evidence type="ECO:0000259" key="6">
    <source>
        <dbReference type="Pfam" id="PF14378"/>
    </source>
</evidence>
<dbReference type="AlphaFoldDB" id="A0A4C2E409"/>
<feature type="transmembrane region" description="Helical" evidence="5">
    <location>
        <begin position="444"/>
        <end position="463"/>
    </location>
</feature>